<evidence type="ECO:0000313" key="2">
    <source>
        <dbReference type="EMBL" id="OXU30048.1"/>
    </source>
</evidence>
<gene>
    <name evidence="2" type="ORF">TSAR_001506</name>
</gene>
<proteinExistence type="predicted"/>
<dbReference type="Proteomes" id="UP000215335">
    <property type="component" value="Unassembled WGS sequence"/>
</dbReference>
<dbReference type="EMBL" id="NNAY01000202">
    <property type="protein sequence ID" value="OXU30048.1"/>
    <property type="molecule type" value="Genomic_DNA"/>
</dbReference>
<protein>
    <submittedName>
        <fullName evidence="2">Uncharacterized protein</fullName>
    </submittedName>
</protein>
<feature type="region of interest" description="Disordered" evidence="1">
    <location>
        <begin position="72"/>
        <end position="110"/>
    </location>
</feature>
<evidence type="ECO:0000256" key="1">
    <source>
        <dbReference type="SAM" id="MobiDB-lite"/>
    </source>
</evidence>
<name>A0A232FHW3_9HYME</name>
<evidence type="ECO:0000313" key="3">
    <source>
        <dbReference type="Proteomes" id="UP000215335"/>
    </source>
</evidence>
<feature type="compositionally biased region" description="Polar residues" evidence="1">
    <location>
        <begin position="92"/>
        <end position="110"/>
    </location>
</feature>
<sequence length="110" mass="12359">MFLTMAVQHQIYSLYRNVQIYKICKLLLNLHTLISCNSLVTRLTMLSCINVSDQLNTNSILVSFPLNATHTHLNGEKQKSEAGQHEKHLNPDTKQINVNSAQTHTSSPGD</sequence>
<organism evidence="2 3">
    <name type="scientific">Trichomalopsis sarcophagae</name>
    <dbReference type="NCBI Taxonomy" id="543379"/>
    <lineage>
        <taxon>Eukaryota</taxon>
        <taxon>Metazoa</taxon>
        <taxon>Ecdysozoa</taxon>
        <taxon>Arthropoda</taxon>
        <taxon>Hexapoda</taxon>
        <taxon>Insecta</taxon>
        <taxon>Pterygota</taxon>
        <taxon>Neoptera</taxon>
        <taxon>Endopterygota</taxon>
        <taxon>Hymenoptera</taxon>
        <taxon>Apocrita</taxon>
        <taxon>Proctotrupomorpha</taxon>
        <taxon>Chalcidoidea</taxon>
        <taxon>Pteromalidae</taxon>
        <taxon>Pteromalinae</taxon>
        <taxon>Trichomalopsis</taxon>
    </lineage>
</organism>
<feature type="non-terminal residue" evidence="2">
    <location>
        <position position="110"/>
    </location>
</feature>
<dbReference type="AlphaFoldDB" id="A0A232FHW3"/>
<keyword evidence="3" id="KW-1185">Reference proteome</keyword>
<accession>A0A232FHW3</accession>
<comment type="caution">
    <text evidence="2">The sequence shown here is derived from an EMBL/GenBank/DDBJ whole genome shotgun (WGS) entry which is preliminary data.</text>
</comment>
<reference evidence="2 3" key="1">
    <citation type="journal article" date="2017" name="Curr. Biol.">
        <title>The Evolution of Venom by Co-option of Single-Copy Genes.</title>
        <authorList>
            <person name="Martinson E.O."/>
            <person name="Mrinalini"/>
            <person name="Kelkar Y.D."/>
            <person name="Chang C.H."/>
            <person name="Werren J.H."/>
        </authorList>
    </citation>
    <scope>NUCLEOTIDE SEQUENCE [LARGE SCALE GENOMIC DNA]</scope>
    <source>
        <strain evidence="2 3">Alberta</strain>
        <tissue evidence="2">Whole body</tissue>
    </source>
</reference>
<feature type="compositionally biased region" description="Basic and acidic residues" evidence="1">
    <location>
        <begin position="73"/>
        <end position="91"/>
    </location>
</feature>